<dbReference type="InterPro" id="IPR011611">
    <property type="entry name" value="PfkB_dom"/>
</dbReference>
<dbReference type="SUPFAM" id="SSF53613">
    <property type="entry name" value="Ribokinase-like"/>
    <property type="match status" value="1"/>
</dbReference>
<dbReference type="PANTHER" id="PTHR10584">
    <property type="entry name" value="SUGAR KINASE"/>
    <property type="match status" value="1"/>
</dbReference>
<protein>
    <submittedName>
        <fullName evidence="6">Sugar or nucleoside kinase, ribokinase family</fullName>
    </submittedName>
</protein>
<evidence type="ECO:0000256" key="3">
    <source>
        <dbReference type="ARBA" id="ARBA00022777"/>
    </source>
</evidence>
<keyword evidence="2 4" id="KW-0808">Transferase</keyword>
<evidence type="ECO:0000256" key="2">
    <source>
        <dbReference type="ARBA" id="ARBA00022679"/>
    </source>
</evidence>
<dbReference type="EMBL" id="LT629792">
    <property type="protein sequence ID" value="SDU08812.1"/>
    <property type="molecule type" value="Genomic_DNA"/>
</dbReference>
<comment type="similarity">
    <text evidence="1 4">Belongs to the carbohydrate kinase PfkB family.</text>
</comment>
<name>A0ABY0VCV2_9ACTO</name>
<dbReference type="Gene3D" id="3.40.1190.20">
    <property type="match status" value="1"/>
</dbReference>
<dbReference type="InterPro" id="IPR002173">
    <property type="entry name" value="Carboh/pur_kinase_PfkB_CS"/>
</dbReference>
<dbReference type="GO" id="GO:0016301">
    <property type="term" value="F:kinase activity"/>
    <property type="evidence" value="ECO:0007669"/>
    <property type="project" value="UniProtKB-KW"/>
</dbReference>
<evidence type="ECO:0000256" key="4">
    <source>
        <dbReference type="RuleBase" id="RU003704"/>
    </source>
</evidence>
<dbReference type="Proteomes" id="UP000198976">
    <property type="component" value="Chromosome I"/>
</dbReference>
<gene>
    <name evidence="6" type="ORF">SAMN04489714_2086</name>
</gene>
<dbReference type="PROSITE" id="PS00584">
    <property type="entry name" value="PFKB_KINASES_2"/>
    <property type="match status" value="1"/>
</dbReference>
<evidence type="ECO:0000313" key="6">
    <source>
        <dbReference type="EMBL" id="SDU08812.1"/>
    </source>
</evidence>
<dbReference type="RefSeq" id="WP_092648988.1">
    <property type="nucleotide sequence ID" value="NZ_LT629792.1"/>
</dbReference>
<evidence type="ECO:0000256" key="1">
    <source>
        <dbReference type="ARBA" id="ARBA00010688"/>
    </source>
</evidence>
<organism evidence="6 7">
    <name type="scientific">Schaalia radingae</name>
    <dbReference type="NCBI Taxonomy" id="131110"/>
    <lineage>
        <taxon>Bacteria</taxon>
        <taxon>Bacillati</taxon>
        <taxon>Actinomycetota</taxon>
        <taxon>Actinomycetes</taxon>
        <taxon>Actinomycetales</taxon>
        <taxon>Actinomycetaceae</taxon>
        <taxon>Schaalia</taxon>
    </lineage>
</organism>
<accession>A0ABY0VCV2</accession>
<proteinExistence type="inferred from homology"/>
<feature type="domain" description="Carbohydrate kinase PfkB" evidence="5">
    <location>
        <begin position="43"/>
        <end position="296"/>
    </location>
</feature>
<keyword evidence="7" id="KW-1185">Reference proteome</keyword>
<reference evidence="6 7" key="1">
    <citation type="submission" date="2016-10" db="EMBL/GenBank/DDBJ databases">
        <authorList>
            <person name="Varghese N."/>
            <person name="Submissions S."/>
        </authorList>
    </citation>
    <scope>NUCLEOTIDE SEQUENCE [LARGE SCALE GENOMIC DNA]</scope>
    <source>
        <strain evidence="6 7">DSM 9169</strain>
    </source>
</reference>
<evidence type="ECO:0000313" key="7">
    <source>
        <dbReference type="Proteomes" id="UP000198976"/>
    </source>
</evidence>
<dbReference type="Pfam" id="PF00294">
    <property type="entry name" value="PfkB"/>
    <property type="match status" value="1"/>
</dbReference>
<dbReference type="PRINTS" id="PR00990">
    <property type="entry name" value="RIBOKINASE"/>
</dbReference>
<dbReference type="PANTHER" id="PTHR10584:SF166">
    <property type="entry name" value="RIBOKINASE"/>
    <property type="match status" value="1"/>
</dbReference>
<sequence length="325" mass="33990">MGTVSSDGSTCVIGPVFLDVVMSGLAGPPRPGEEQWVSGCAITAGGAANQAIAIARLLQAPDTDDSSRPRLVTTIGQDRAGHLVADILTSEGIDLRWASRCDRQNVTTSLAFNGDRAMVTYGSESVSLLADVIQGDHPAALVADMNAINANHDSIAQWGDVWVLGDVGWDPSGQWDINNLRGLDVTDVFTPNETEAMRYTRTDSVEEAARALSKKVPLVVVTCGPRGAVACDGTDLFTVPALDIPVVDPTGAGDVFSAGLTFAHHAGLQPRAAVSLAIAASNYTVRFPGGSSSAPTGSDLHHWVTSLSRDLTKGLDLTFLDVLNV</sequence>
<evidence type="ECO:0000259" key="5">
    <source>
        <dbReference type="Pfam" id="PF00294"/>
    </source>
</evidence>
<dbReference type="InterPro" id="IPR029056">
    <property type="entry name" value="Ribokinase-like"/>
</dbReference>
<dbReference type="InterPro" id="IPR002139">
    <property type="entry name" value="Ribo/fructo_kinase"/>
</dbReference>
<keyword evidence="3 4" id="KW-0418">Kinase</keyword>